<dbReference type="Pfam" id="PF00072">
    <property type="entry name" value="Response_reg"/>
    <property type="match status" value="1"/>
</dbReference>
<dbReference type="Gene3D" id="2.40.50.1020">
    <property type="entry name" value="LytTr DNA-binding domain"/>
    <property type="match status" value="1"/>
</dbReference>
<feature type="domain" description="Response regulatory" evidence="4">
    <location>
        <begin position="3"/>
        <end position="120"/>
    </location>
</feature>
<comment type="caution">
    <text evidence="6">The sequence shown here is derived from an EMBL/GenBank/DDBJ whole genome shotgun (WGS) entry which is preliminary data.</text>
</comment>
<dbReference type="Proteomes" id="UP000049685">
    <property type="component" value="Unassembled WGS sequence"/>
</dbReference>
<dbReference type="EMBL" id="CDNY01000001">
    <property type="protein sequence ID" value="CEN31368.1"/>
    <property type="molecule type" value="Genomic_DNA"/>
</dbReference>
<dbReference type="Gene3D" id="3.40.50.2300">
    <property type="match status" value="1"/>
</dbReference>
<protein>
    <recommendedName>
        <fullName evidence="1">Stage 0 sporulation protein A homolog</fullName>
    </recommendedName>
</protein>
<dbReference type="InterPro" id="IPR007492">
    <property type="entry name" value="LytTR_DNA-bd_dom"/>
</dbReference>
<comment type="function">
    <text evidence="2">May play the central regulatory role in sporulation. It may be an element of the effector pathway responsible for the activation of sporulation genes in response to nutritional stress. Spo0A may act in concert with spo0H (a sigma factor) to control the expression of some genes that are critical to the sporulation process.</text>
</comment>
<dbReference type="InterPro" id="IPR001789">
    <property type="entry name" value="Sig_transdc_resp-reg_receiver"/>
</dbReference>
<dbReference type="PANTHER" id="PTHR37299">
    <property type="entry name" value="TRANSCRIPTIONAL REGULATOR-RELATED"/>
    <property type="match status" value="1"/>
</dbReference>
<dbReference type="GO" id="GO:0000156">
    <property type="term" value="F:phosphorelay response regulator activity"/>
    <property type="evidence" value="ECO:0007669"/>
    <property type="project" value="InterPro"/>
</dbReference>
<evidence type="ECO:0000259" key="4">
    <source>
        <dbReference type="PROSITE" id="PS50110"/>
    </source>
</evidence>
<feature type="domain" description="HTH LytTR-type" evidence="5">
    <location>
        <begin position="131"/>
        <end position="229"/>
    </location>
</feature>
<sequence>MLKVVICEDDFEFRDTLKKYLEVIFKDVTNQFEIILFNCGEDLIENYPEDIDIFFLDIDMKKLTGMDVARKIRKVDSNSEIIFTTGVREYIQDGYEVRAYRYLLKPIKFEYLKEHVNACIKDIIKKNENNIVIQNKGEIYKIKIDEITFIEVINKDITIHTINQNYNTKTNMKSIEKELNKYNFYRCHKSFLINMKYVDHVQQNIVFINSTEIPISRHRAKKFKMKLLSVLGDIIC</sequence>
<keyword evidence="3" id="KW-0597">Phosphoprotein</keyword>
<proteinExistence type="predicted"/>
<reference evidence="7" key="1">
    <citation type="submission" date="2015-01" db="EMBL/GenBank/DDBJ databases">
        <authorList>
            <person name="Aslett A.Martin."/>
            <person name="De Silva Nishadi"/>
        </authorList>
    </citation>
    <scope>NUCLEOTIDE SEQUENCE [LARGE SCALE GENOMIC DNA]</scope>
    <source>
        <strain evidence="7">UMC4404</strain>
    </source>
</reference>
<dbReference type="AlphaFoldDB" id="A0A9P1KXT7"/>
<dbReference type="Pfam" id="PF04397">
    <property type="entry name" value="LytTR"/>
    <property type="match status" value="1"/>
</dbReference>
<accession>A0A9P1KXT7</accession>
<evidence type="ECO:0000313" key="6">
    <source>
        <dbReference type="EMBL" id="CEN31368.1"/>
    </source>
</evidence>
<dbReference type="SUPFAM" id="SSF52172">
    <property type="entry name" value="CheY-like"/>
    <property type="match status" value="1"/>
</dbReference>
<dbReference type="GO" id="GO:0003677">
    <property type="term" value="F:DNA binding"/>
    <property type="evidence" value="ECO:0007669"/>
    <property type="project" value="InterPro"/>
</dbReference>
<evidence type="ECO:0000259" key="5">
    <source>
        <dbReference type="PROSITE" id="PS50930"/>
    </source>
</evidence>
<evidence type="ECO:0000256" key="3">
    <source>
        <dbReference type="PROSITE-ProRule" id="PRU00169"/>
    </source>
</evidence>
<evidence type="ECO:0000313" key="7">
    <source>
        <dbReference type="Proteomes" id="UP000049685"/>
    </source>
</evidence>
<dbReference type="PROSITE" id="PS50110">
    <property type="entry name" value="RESPONSE_REGULATORY"/>
    <property type="match status" value="1"/>
</dbReference>
<dbReference type="SMART" id="SM00448">
    <property type="entry name" value="REC"/>
    <property type="match status" value="1"/>
</dbReference>
<feature type="modified residue" description="4-aspartylphosphate" evidence="3">
    <location>
        <position position="57"/>
    </location>
</feature>
<evidence type="ECO:0000256" key="2">
    <source>
        <dbReference type="ARBA" id="ARBA00024867"/>
    </source>
</evidence>
<gene>
    <name evidence="6" type="primary">lytR_7</name>
    <name evidence="6" type="ORF">UMC4404_32001</name>
</gene>
<dbReference type="RefSeq" id="WP_057557010.1">
    <property type="nucleotide sequence ID" value="NZ_CDNY01000001.1"/>
</dbReference>
<organism evidence="6 7">
    <name type="scientific">Paraclostridium sordellii</name>
    <name type="common">Clostridium sordellii</name>
    <dbReference type="NCBI Taxonomy" id="1505"/>
    <lineage>
        <taxon>Bacteria</taxon>
        <taxon>Bacillati</taxon>
        <taxon>Bacillota</taxon>
        <taxon>Clostridia</taxon>
        <taxon>Peptostreptococcales</taxon>
        <taxon>Peptostreptococcaceae</taxon>
        <taxon>Paraclostridium</taxon>
    </lineage>
</organism>
<dbReference type="SMART" id="SM00850">
    <property type="entry name" value="LytTR"/>
    <property type="match status" value="1"/>
</dbReference>
<name>A0A9P1KXT7_PARSO</name>
<dbReference type="InterPro" id="IPR011006">
    <property type="entry name" value="CheY-like_superfamily"/>
</dbReference>
<dbReference type="PROSITE" id="PS50930">
    <property type="entry name" value="HTH_LYTTR"/>
    <property type="match status" value="1"/>
</dbReference>
<dbReference type="InterPro" id="IPR046947">
    <property type="entry name" value="LytR-like"/>
</dbReference>
<evidence type="ECO:0000256" key="1">
    <source>
        <dbReference type="ARBA" id="ARBA00018672"/>
    </source>
</evidence>
<dbReference type="PANTHER" id="PTHR37299:SF1">
    <property type="entry name" value="STAGE 0 SPORULATION PROTEIN A HOMOLOG"/>
    <property type="match status" value="1"/>
</dbReference>